<accession>U2RH19</accession>
<dbReference type="eggNOG" id="COG3919">
    <property type="taxonomic scope" value="Bacteria"/>
</dbReference>
<comment type="caution">
    <text evidence="3">The sequence shown here is derived from an EMBL/GenBank/DDBJ whole genome shotgun (WGS) entry which is preliminary data.</text>
</comment>
<reference evidence="3 4" key="1">
    <citation type="submission" date="2013-06" db="EMBL/GenBank/DDBJ databases">
        <authorList>
            <person name="Weinstock G."/>
            <person name="Sodergren E."/>
            <person name="Lobos E.A."/>
            <person name="Fulton L."/>
            <person name="Fulton R."/>
            <person name="Courtney L."/>
            <person name="Fronick C."/>
            <person name="O'Laughlin M."/>
            <person name="Godfrey J."/>
            <person name="Wilson R.M."/>
            <person name="Miner T."/>
            <person name="Farmer C."/>
            <person name="Delehaunty K."/>
            <person name="Cordes M."/>
            <person name="Minx P."/>
            <person name="Tomlinson C."/>
            <person name="Chen J."/>
            <person name="Wollam A."/>
            <person name="Pepin K.H."/>
            <person name="Bhonagiri V."/>
            <person name="Zhang X."/>
            <person name="Warren W."/>
            <person name="Mitreva M."/>
            <person name="Mardis E.R."/>
            <person name="Wilson R.K."/>
        </authorList>
    </citation>
    <scope>NUCLEOTIDE SEQUENCE [LARGE SCALE GENOMIC DNA]</scope>
    <source>
        <strain evidence="3 4">ATCC 29099</strain>
    </source>
</reference>
<keyword evidence="4" id="KW-1185">Reference proteome</keyword>
<dbReference type="PROSITE" id="PS50975">
    <property type="entry name" value="ATP_GRASP"/>
    <property type="match status" value="1"/>
</dbReference>
<sequence length="429" mass="50583">MQEYGRILLPVPNKLAVIILNWRIINMDFKDQPFIPMLFGGDINTYSVARAFYEEYQVKTYVFGKFPSGPSYNSNIIEYHADLKIDTDDVFMKTVCDFAAAHADKTVLTIGCGDSYVALCSRHKDEMPENVVAPYIDFELMDRLQQKELFYRLCREHDIDFPDTLVFRYGMDLDFELPFSFPVILKPSNSVMYWEHEFPTQEKVYKIDNDQKLKDTIRQIYDAGYTDSLIIQDTIPGNDEFMRVLTCFSGKDKKVKMMCLGHVLLEEHTPHGSGNHAVIITEPQEELMTKVKNLLETIGYVGFSNFDIKYDVRDNRYKFFEINTRQGRSNYYVTGSGFNVARYFVEEFVYNKEIPFEIAKEEHLWMVVPKAVARKYVHQPENKEKLNRLIREGKVVNPVFMKGDFNFNRWLRMVKNHFSHFRKFKTYYH</sequence>
<dbReference type="PATRIC" id="fig|1256908.3.peg.775"/>
<dbReference type="SUPFAM" id="SSF56059">
    <property type="entry name" value="Glutathione synthetase ATP-binding domain-like"/>
    <property type="match status" value="1"/>
</dbReference>
<dbReference type="InterPro" id="IPR011761">
    <property type="entry name" value="ATP-grasp"/>
</dbReference>
<gene>
    <name evidence="3" type="ORF">HMPREF0373_00843</name>
</gene>
<feature type="domain" description="ATP-grasp" evidence="2">
    <location>
        <begin position="151"/>
        <end position="349"/>
    </location>
</feature>
<dbReference type="EMBL" id="AWVJ01000060">
    <property type="protein sequence ID" value="ERK49997.1"/>
    <property type="molecule type" value="Genomic_DNA"/>
</dbReference>
<keyword evidence="1" id="KW-0067">ATP-binding</keyword>
<evidence type="ECO:0000313" key="3">
    <source>
        <dbReference type="EMBL" id="ERK49997.1"/>
    </source>
</evidence>
<dbReference type="Gene3D" id="3.30.470.20">
    <property type="entry name" value="ATP-grasp fold, B domain"/>
    <property type="match status" value="1"/>
</dbReference>
<organism evidence="3 4">
    <name type="scientific">Eubacterium ramulus ATCC 29099</name>
    <dbReference type="NCBI Taxonomy" id="1256908"/>
    <lineage>
        <taxon>Bacteria</taxon>
        <taxon>Bacillati</taxon>
        <taxon>Bacillota</taxon>
        <taxon>Clostridia</taxon>
        <taxon>Eubacteriales</taxon>
        <taxon>Eubacteriaceae</taxon>
        <taxon>Eubacterium</taxon>
    </lineage>
</organism>
<evidence type="ECO:0000259" key="2">
    <source>
        <dbReference type="PROSITE" id="PS50975"/>
    </source>
</evidence>
<name>U2RH19_EUBRA</name>
<protein>
    <recommendedName>
        <fullName evidence="2">ATP-grasp domain-containing protein</fullName>
    </recommendedName>
</protein>
<evidence type="ECO:0000313" key="4">
    <source>
        <dbReference type="Proteomes" id="UP000016608"/>
    </source>
</evidence>
<dbReference type="GO" id="GO:0046872">
    <property type="term" value="F:metal ion binding"/>
    <property type="evidence" value="ECO:0007669"/>
    <property type="project" value="InterPro"/>
</dbReference>
<dbReference type="Proteomes" id="UP000016608">
    <property type="component" value="Unassembled WGS sequence"/>
</dbReference>
<proteinExistence type="predicted"/>
<dbReference type="HOGENOM" id="CLU_054906_0_0_9"/>
<dbReference type="AlphaFoldDB" id="U2RH19"/>
<dbReference type="GO" id="GO:0005524">
    <property type="term" value="F:ATP binding"/>
    <property type="evidence" value="ECO:0007669"/>
    <property type="project" value="UniProtKB-UniRule"/>
</dbReference>
<keyword evidence="1" id="KW-0547">Nucleotide-binding</keyword>
<evidence type="ECO:0000256" key="1">
    <source>
        <dbReference type="PROSITE-ProRule" id="PRU00409"/>
    </source>
</evidence>